<feature type="chain" id="PRO_5012538405" evidence="1">
    <location>
        <begin position="27"/>
        <end position="256"/>
    </location>
</feature>
<organism evidence="2 3">
    <name type="scientific">Caenispirillum bisanense</name>
    <dbReference type="NCBI Taxonomy" id="414052"/>
    <lineage>
        <taxon>Bacteria</taxon>
        <taxon>Pseudomonadati</taxon>
        <taxon>Pseudomonadota</taxon>
        <taxon>Alphaproteobacteria</taxon>
        <taxon>Rhodospirillales</taxon>
        <taxon>Novispirillaceae</taxon>
        <taxon>Caenispirillum</taxon>
    </lineage>
</organism>
<dbReference type="Gene3D" id="3.40.190.10">
    <property type="entry name" value="Periplasmic binding protein-like II"/>
    <property type="match status" value="2"/>
</dbReference>
<evidence type="ECO:0000256" key="1">
    <source>
        <dbReference type="SAM" id="SignalP"/>
    </source>
</evidence>
<gene>
    <name evidence="2" type="ORF">SAMN05421508_104277</name>
</gene>
<dbReference type="RefSeq" id="WP_141415110.1">
    <property type="nucleotide sequence ID" value="NZ_OCNJ01000004.1"/>
</dbReference>
<sequence length="256" mass="27876">MSHWGRRWAALAAGVAMLAATVPVAAAEQVRLGTTPWPPYIGADLPGLGATAQVVGSALAAAGAELVPVFQPAVDIESGFGDRDIDGIFPVYTTRMRERVCLMSGQIGSSPLGFAERLDHPLTWTRLEDLAPYTLGVVRNYANTDSFDRLVTRGVLQVVRASDDTQNLQNLLDGRIDLAVIDRNVMEWLLRRDPALSGRLNAVRFNPRPIAERPLYACFRNDAAGRAKRDRLNAGLAAIDGPLMTADWFRRMIAAP</sequence>
<dbReference type="PANTHER" id="PTHR35936">
    <property type="entry name" value="MEMBRANE-BOUND LYTIC MUREIN TRANSGLYCOSYLASE F"/>
    <property type="match status" value="1"/>
</dbReference>
<dbReference type="EMBL" id="OCNJ01000004">
    <property type="protein sequence ID" value="SOD95253.1"/>
    <property type="molecule type" value="Genomic_DNA"/>
</dbReference>
<feature type="signal peptide" evidence="1">
    <location>
        <begin position="1"/>
        <end position="26"/>
    </location>
</feature>
<dbReference type="PANTHER" id="PTHR35936:SF25">
    <property type="entry name" value="ABC TRANSPORTER SUBSTRATE-BINDING PROTEIN"/>
    <property type="match status" value="1"/>
</dbReference>
<keyword evidence="3" id="KW-1185">Reference proteome</keyword>
<name>A0A286GI93_9PROT</name>
<protein>
    <submittedName>
        <fullName evidence="2">Amino acid ABC transporter substrate-binding protein, PAAT family</fullName>
    </submittedName>
</protein>
<accession>A0A286GI93</accession>
<evidence type="ECO:0000313" key="2">
    <source>
        <dbReference type="EMBL" id="SOD95253.1"/>
    </source>
</evidence>
<dbReference type="AlphaFoldDB" id="A0A286GI93"/>
<dbReference type="Proteomes" id="UP000219621">
    <property type="component" value="Unassembled WGS sequence"/>
</dbReference>
<dbReference type="OrthoDB" id="5296159at2"/>
<keyword evidence="1" id="KW-0732">Signal</keyword>
<proteinExistence type="predicted"/>
<evidence type="ECO:0000313" key="3">
    <source>
        <dbReference type="Proteomes" id="UP000219621"/>
    </source>
</evidence>
<dbReference type="SUPFAM" id="SSF53850">
    <property type="entry name" value="Periplasmic binding protein-like II"/>
    <property type="match status" value="1"/>
</dbReference>
<reference evidence="2 3" key="1">
    <citation type="submission" date="2017-09" db="EMBL/GenBank/DDBJ databases">
        <authorList>
            <person name="Ehlers B."/>
            <person name="Leendertz F.H."/>
        </authorList>
    </citation>
    <scope>NUCLEOTIDE SEQUENCE [LARGE SCALE GENOMIC DNA]</scope>
    <source>
        <strain evidence="2 3">USBA 140</strain>
    </source>
</reference>